<evidence type="ECO:0000313" key="1">
    <source>
        <dbReference type="EMBL" id="ACO70922.1"/>
    </source>
</evidence>
<reference evidence="1" key="1">
    <citation type="journal article" date="2010" name="FEMS Microbiol. Ecol.">
        <title>Phylogenetic and metagenomic analysis of Verrucomicrobia in former agricultural grassland soil.</title>
        <authorList>
            <person name="Kielak A."/>
            <person name="Rodrigues J.L.M."/>
            <person name="Kuramae E.E."/>
            <person name="Chain P.S.G."/>
            <person name="van Veen J.A."/>
            <person name="Kowalchuk G.A."/>
        </authorList>
    </citation>
    <scope>NUCLEOTIDE SEQUENCE</scope>
</reference>
<accession>D2DXU9</accession>
<dbReference type="EMBL" id="FJ872374">
    <property type="protein sequence ID" value="ACO70922.1"/>
    <property type="molecule type" value="Genomic_DNA"/>
</dbReference>
<protein>
    <submittedName>
        <fullName evidence="1">Uncharacterized protein</fullName>
    </submittedName>
</protein>
<sequence>MKRRTLLRTALAPIAGPALLPRRSFAGDASTAVTVAHSEIWRRFIDKHDIMLDFTTLDGAVSLPTPEECRLGKPNALGWWSPIENGAMFNGLYMDAMVSRWRVTKEEAAAAKARRLMSGLLFLNSISDVEGFVGRGVTTDGRSHYPMGSNDQTFPWYFGLWRYLDSGLATEEERERIVKRLTITTAAIVKLKWQMPAEAPFGIRGGFGGYSFESSPRLLFVSKLMHLLTGDASWDKNYRDALTATGGTEEKLSRIEWCERGMTFDARNRHSWTAACGVNALRGLWEMEKDETLRARYAHGLQASADVAMESLPLAEEFDNADTSRFEHDWRVMNAEWRPQQTEQEAQTLAEAQLRNFGKIAPRRGLETRLVREPTFAAWIVTLAPDKAILRTRTDAVQRVIAHYDYAKLIYSQFFPVESAWWRCREAAA</sequence>
<name>D2DXU9_9BACT</name>
<organism evidence="1">
    <name type="scientific">uncultured Verrucomicrobiota bacterium</name>
    <dbReference type="NCBI Taxonomy" id="156588"/>
    <lineage>
        <taxon>Bacteria</taxon>
        <taxon>Pseudomonadati</taxon>
        <taxon>Verrucomicrobiota</taxon>
        <taxon>environmental samples</taxon>
    </lineage>
</organism>
<proteinExistence type="predicted"/>
<dbReference type="AlphaFoldDB" id="D2DXU9"/>